<accession>A0A4P7CM48</accession>
<protein>
    <submittedName>
        <fullName evidence="1">Uncharacterized protein</fullName>
    </submittedName>
</protein>
<keyword evidence="2" id="KW-1185">Reference proteome</keyword>
<dbReference type="RefSeq" id="WP_134746703.1">
    <property type="nucleotide sequence ID" value="NZ_CP038148.1"/>
</dbReference>
<dbReference type="OrthoDB" id="8171242at2"/>
<organism evidence="1 2">
    <name type="scientific">Paraburkholderia pallida</name>
    <dbReference type="NCBI Taxonomy" id="2547399"/>
    <lineage>
        <taxon>Bacteria</taxon>
        <taxon>Pseudomonadati</taxon>
        <taxon>Pseudomonadota</taxon>
        <taxon>Betaproteobacteria</taxon>
        <taxon>Burkholderiales</taxon>
        <taxon>Burkholderiaceae</taxon>
        <taxon>Paraburkholderia</taxon>
    </lineage>
</organism>
<gene>
    <name evidence="1" type="ORF">E1956_01190</name>
</gene>
<dbReference type="EMBL" id="CP038148">
    <property type="protein sequence ID" value="QBQ95927.1"/>
    <property type="molecule type" value="Genomic_DNA"/>
</dbReference>
<sequence length="1140" mass="128044">MTIGREDESDLSEEQRDTTNLLSHLLGQAFADRYVDFCRLVGEKISLRVSRPLAAHALREFESSLRQTLTTVTDARQVFSVSEQENLQRAAQELAVLGFDDTAIRRALKALPNRRNHRDEILGIIGWLGLPLDGDVAGSWISLDKGAGRAHERSFHKSLHVDDEFRIAFQEPFELVVRGVALALQRRYSALLRRVEELVSVSDKAQAVALFEKEIPGALPLQWHFFQRLQTPDWLPHLANRKLLTHSNVNASAQFPFGAWPAGSYLLRMAGSADLETREQVIAVLRIAPDFEQREMRFIGMEILAALPANEAAPFATVVARWLDRDIRNMSMHIPERLLTNFAEAGQTDAALIVARALLQVFEEGGGISTLYARHMYEYSLPTLVTMLTRACGLEALGLFVALLREAAIADGKLRESSGVDHSHITLGSIASGEHAAHDTYSALVSAVRTSAELLAQQVSCSMHAVVTLLVNVSNNIFKRIAIHVLAKNPASEPELAQSWLTDSDLIEDSLYAEEYAALALAWYPSLKPDAQNALLNSVRAVPGRYRDAWKARREQRGQPVSVEDERMFDALVLRDMLWHWRAVLPDEVQAELNVTVEKYGNPDEWKHGIAFPREENPPLWASDFSTKTVAEIVDLFSTWTPRNEKPWEAVAAFAHQWRLAVQREPGRYAESAKCFVDVPPSYVHELFEGLEDAAKSQSNFAWAPVLDLVSHTFSKLGDSVGEPDLTVAGEQGWIQACRSASELLKSGLRRGAESIPFEEAATVQSLVFILIEKAPREPEVEDFEERFARDAFLAATATLRGSALELCVLWLFWLSKSSCSQISVAPRTALHMLPQVAQMLETQLADLSPSGRIPRAILGRYLDWLFYFGADWIRGNLDQILPNADDALHQAAWQAHLIHGGRPVSGLYAELQWCYADELRQMRAHDAGGDDIRFRLRRFGDYMLILYLNDVLQIEHGLFAQFLQYASAALRRHVMWSVGQYLQLPPDKFSEKDRSRALAYWEARLAAAKRESNRDLYEDELEIIGHWVNNPHLETSWLMEQLLAMLDAGFIPTFGFDVVGWLANVCTQDVGSSLRILAAMVDHPECRPDTYMVQQSAIRTIFSEAAKSGSEEIIDLMNQTISILSTRGETGYLDLEQRH</sequence>
<proteinExistence type="predicted"/>
<dbReference type="Proteomes" id="UP000295727">
    <property type="component" value="Chromosome 1"/>
</dbReference>
<reference evidence="1 2" key="1">
    <citation type="submission" date="2019-03" db="EMBL/GenBank/DDBJ databases">
        <title>Paraburkholderia sp. 7MH5, isolated from subtropical forest soil.</title>
        <authorList>
            <person name="Gao Z.-H."/>
            <person name="Qiu L.-H."/>
        </authorList>
    </citation>
    <scope>NUCLEOTIDE SEQUENCE [LARGE SCALE GENOMIC DNA]</scope>
    <source>
        <strain evidence="1 2">7MH5</strain>
    </source>
</reference>
<dbReference type="AlphaFoldDB" id="A0A4P7CM48"/>
<dbReference type="KEGG" id="ppai:E1956_01190"/>
<name>A0A4P7CM48_9BURK</name>
<evidence type="ECO:0000313" key="2">
    <source>
        <dbReference type="Proteomes" id="UP000295727"/>
    </source>
</evidence>
<evidence type="ECO:0000313" key="1">
    <source>
        <dbReference type="EMBL" id="QBQ95927.1"/>
    </source>
</evidence>